<evidence type="ECO:0000256" key="5">
    <source>
        <dbReference type="ARBA" id="ARBA00022723"/>
    </source>
</evidence>
<dbReference type="PANTHER" id="PTHR47165">
    <property type="entry name" value="OS03G0429900 PROTEIN"/>
    <property type="match status" value="1"/>
</dbReference>
<dbReference type="FunFam" id="2.40.50.140:FF:000064">
    <property type="entry name" value="Replication protein A subunit"/>
    <property type="match status" value="1"/>
</dbReference>
<dbReference type="GO" id="GO:0005634">
    <property type="term" value="C:nucleus"/>
    <property type="evidence" value="ECO:0007669"/>
    <property type="project" value="UniProtKB-SubCell"/>
</dbReference>
<sequence>MNVDQIQLSTNAITEYLNGKACTKAILQITNLKLINNAQGDTNDSSCYRLTISDGITTYSSCILNTTLNKLVDSGELKENTIICIKEIMIDFLEDQTNRTMLIINDIDILQSNAEKINYLSRNVEANQSSHNQAILHTINTFPTTTNKSIPVGRSSLSNIRESVTKNQSITDSIESETHISISQINQYSNKWYIKGIVTNKTSIHHYNNARGEGTVFSFDFLDDTDEIRVTVFNNDCNRFYSTINTGTTYHIAKAIVKPVNRQYNKLSSNYEIYVTQDTIINYCSTDTLLHAPTIRYNFVQLCDVQNQRTNSVIDVIGIVDVVLDPAVVTNNIDQKSYIKRTIHMIDETGSIPVTLWQDQATNFNDDNNSVLAFEGIKVHDYNGCRSLSTTPTTYLKYNPIDTERTEKLKQWFKHYSKNPTKHINSSIIETCVQQSYNIPHSIIIIFSYLF</sequence>
<comment type="similarity">
    <text evidence="2">Belongs to the replication factor A protein 1 family.</text>
</comment>
<dbReference type="AlphaFoldDB" id="A0A815Q4H6"/>
<dbReference type="Gene3D" id="2.40.50.140">
    <property type="entry name" value="Nucleic acid-binding proteins"/>
    <property type="match status" value="3"/>
</dbReference>
<dbReference type="CDD" id="cd04475">
    <property type="entry name" value="RPA1_DBD_B"/>
    <property type="match status" value="1"/>
</dbReference>
<name>A0A815Q4H6_9BILA</name>
<comment type="caution">
    <text evidence="13">The sequence shown here is derived from an EMBL/GenBank/DDBJ whole genome shotgun (WGS) entry which is preliminary data.</text>
</comment>
<dbReference type="InterPro" id="IPR007199">
    <property type="entry name" value="Rep_factor-A_N"/>
</dbReference>
<dbReference type="SUPFAM" id="SSF50249">
    <property type="entry name" value="Nucleic acid-binding proteins"/>
    <property type="match status" value="3"/>
</dbReference>
<keyword evidence="7" id="KW-0862">Zinc</keyword>
<dbReference type="EMBL" id="CAJOAZ010003792">
    <property type="protein sequence ID" value="CAF4028119.1"/>
    <property type="molecule type" value="Genomic_DNA"/>
</dbReference>
<dbReference type="CDD" id="cd04474">
    <property type="entry name" value="RPA1_DBD_A"/>
    <property type="match status" value="1"/>
</dbReference>
<evidence type="ECO:0000256" key="4">
    <source>
        <dbReference type="ARBA" id="ARBA00022705"/>
    </source>
</evidence>
<evidence type="ECO:0000313" key="14">
    <source>
        <dbReference type="EMBL" id="CAF4028119.1"/>
    </source>
</evidence>
<evidence type="ECO:0000259" key="11">
    <source>
        <dbReference type="Pfam" id="PF04057"/>
    </source>
</evidence>
<feature type="domain" description="Replication factor-A protein 1 N-terminal" evidence="11">
    <location>
        <begin position="8"/>
        <end position="111"/>
    </location>
</feature>
<evidence type="ECO:0000313" key="15">
    <source>
        <dbReference type="Proteomes" id="UP000663845"/>
    </source>
</evidence>
<keyword evidence="4" id="KW-0235">DNA replication</keyword>
<evidence type="ECO:0000313" key="13">
    <source>
        <dbReference type="EMBL" id="CAF1458465.1"/>
    </source>
</evidence>
<evidence type="ECO:0000259" key="10">
    <source>
        <dbReference type="Pfam" id="PF01336"/>
    </source>
</evidence>
<evidence type="ECO:0000256" key="7">
    <source>
        <dbReference type="ARBA" id="ARBA00022833"/>
    </source>
</evidence>
<accession>A0A815Q4H6</accession>
<dbReference type="Pfam" id="PF16900">
    <property type="entry name" value="REPA_OB_2"/>
    <property type="match status" value="1"/>
</dbReference>
<evidence type="ECO:0000256" key="9">
    <source>
        <dbReference type="ARBA" id="ARBA00023242"/>
    </source>
</evidence>
<evidence type="ECO:0000259" key="12">
    <source>
        <dbReference type="Pfam" id="PF16900"/>
    </source>
</evidence>
<dbReference type="EMBL" id="CAJNOG010001613">
    <property type="protein sequence ID" value="CAF1458465.1"/>
    <property type="molecule type" value="Genomic_DNA"/>
</dbReference>
<dbReference type="FunFam" id="2.40.50.140:FF:000041">
    <property type="entry name" value="Replication protein A subunit"/>
    <property type="match status" value="1"/>
</dbReference>
<evidence type="ECO:0000256" key="6">
    <source>
        <dbReference type="ARBA" id="ARBA00022771"/>
    </source>
</evidence>
<organism evidence="13 15">
    <name type="scientific">Adineta steineri</name>
    <dbReference type="NCBI Taxonomy" id="433720"/>
    <lineage>
        <taxon>Eukaryota</taxon>
        <taxon>Metazoa</taxon>
        <taxon>Spiralia</taxon>
        <taxon>Gnathifera</taxon>
        <taxon>Rotifera</taxon>
        <taxon>Eurotatoria</taxon>
        <taxon>Bdelloidea</taxon>
        <taxon>Adinetida</taxon>
        <taxon>Adinetidae</taxon>
        <taxon>Adineta</taxon>
    </lineage>
</organism>
<keyword evidence="8" id="KW-0238">DNA-binding</keyword>
<dbReference type="InterPro" id="IPR012340">
    <property type="entry name" value="NA-bd_OB-fold"/>
</dbReference>
<dbReference type="InterPro" id="IPR004365">
    <property type="entry name" value="NA-bd_OB_tRNA"/>
</dbReference>
<comment type="subcellular location">
    <subcellularLocation>
        <location evidence="1">Nucleus</location>
    </subcellularLocation>
</comment>
<evidence type="ECO:0000256" key="8">
    <source>
        <dbReference type="ARBA" id="ARBA00023125"/>
    </source>
</evidence>
<dbReference type="Proteomes" id="UP000663845">
    <property type="component" value="Unassembled WGS sequence"/>
</dbReference>
<dbReference type="Pfam" id="PF04057">
    <property type="entry name" value="Rep-A_N"/>
    <property type="match status" value="1"/>
</dbReference>
<protein>
    <recommendedName>
        <fullName evidence="3">Replication protein A 70 kDa DNA-binding subunit</fullName>
    </recommendedName>
</protein>
<dbReference type="InterPro" id="IPR031657">
    <property type="entry name" value="REPA_OB_2"/>
</dbReference>
<proteinExistence type="inferred from homology"/>
<dbReference type="Pfam" id="PF01336">
    <property type="entry name" value="tRNA_anti-codon"/>
    <property type="match status" value="1"/>
</dbReference>
<gene>
    <name evidence="13" type="ORF">JYZ213_LOCUS41108</name>
    <name evidence="14" type="ORF">OXD698_LOCUS31131</name>
</gene>
<keyword evidence="5" id="KW-0479">Metal-binding</keyword>
<evidence type="ECO:0000256" key="3">
    <source>
        <dbReference type="ARBA" id="ARBA00019850"/>
    </source>
</evidence>
<evidence type="ECO:0000256" key="2">
    <source>
        <dbReference type="ARBA" id="ARBA00005690"/>
    </source>
</evidence>
<keyword evidence="6" id="KW-0863">Zinc-finger</keyword>
<dbReference type="GO" id="GO:0003677">
    <property type="term" value="F:DNA binding"/>
    <property type="evidence" value="ECO:0007669"/>
    <property type="project" value="UniProtKB-KW"/>
</dbReference>
<dbReference type="Proteomes" id="UP000663844">
    <property type="component" value="Unassembled WGS sequence"/>
</dbReference>
<dbReference type="GO" id="GO:0008270">
    <property type="term" value="F:zinc ion binding"/>
    <property type="evidence" value="ECO:0007669"/>
    <property type="project" value="UniProtKB-KW"/>
</dbReference>
<reference evidence="13" key="1">
    <citation type="submission" date="2021-02" db="EMBL/GenBank/DDBJ databases">
        <authorList>
            <person name="Nowell W R."/>
        </authorList>
    </citation>
    <scope>NUCLEOTIDE SEQUENCE</scope>
</reference>
<feature type="domain" description="Replication protein A OB" evidence="12">
    <location>
        <begin position="302"/>
        <end position="398"/>
    </location>
</feature>
<keyword evidence="9" id="KW-0539">Nucleus</keyword>
<feature type="domain" description="OB" evidence="10">
    <location>
        <begin position="193"/>
        <end position="280"/>
    </location>
</feature>
<evidence type="ECO:0000256" key="1">
    <source>
        <dbReference type="ARBA" id="ARBA00004123"/>
    </source>
</evidence>
<dbReference type="PANTHER" id="PTHR47165:SF4">
    <property type="entry name" value="OS03G0429900 PROTEIN"/>
    <property type="match status" value="1"/>
</dbReference>
<dbReference type="GO" id="GO:0006260">
    <property type="term" value="P:DNA replication"/>
    <property type="evidence" value="ECO:0007669"/>
    <property type="project" value="UniProtKB-KW"/>
</dbReference>